<dbReference type="Gene3D" id="3.90.1150.10">
    <property type="entry name" value="Aspartate Aminotransferase, domain 1"/>
    <property type="match status" value="1"/>
</dbReference>
<dbReference type="InterPro" id="IPR002129">
    <property type="entry name" value="PyrdxlP-dep_de-COase"/>
</dbReference>
<dbReference type="EMBL" id="BRYB01003617">
    <property type="protein sequence ID" value="GMI39615.1"/>
    <property type="molecule type" value="Genomic_DNA"/>
</dbReference>
<gene>
    <name evidence="7" type="ORF">TeGR_g13892</name>
</gene>
<dbReference type="InterPro" id="IPR015424">
    <property type="entry name" value="PyrdxlP-dep_Trfase"/>
</dbReference>
<dbReference type="Pfam" id="PF00282">
    <property type="entry name" value="Pyridoxal_deC"/>
    <property type="match status" value="1"/>
</dbReference>
<reference evidence="7 8" key="1">
    <citation type="journal article" date="2023" name="Commun. Biol.">
        <title>Genome analysis of Parmales, the sister group of diatoms, reveals the evolutionary specialization of diatoms from phago-mixotrophs to photoautotrophs.</title>
        <authorList>
            <person name="Ban H."/>
            <person name="Sato S."/>
            <person name="Yoshikawa S."/>
            <person name="Yamada K."/>
            <person name="Nakamura Y."/>
            <person name="Ichinomiya M."/>
            <person name="Sato N."/>
            <person name="Blanc-Mathieu R."/>
            <person name="Endo H."/>
            <person name="Kuwata A."/>
            <person name="Ogata H."/>
        </authorList>
    </citation>
    <scope>NUCLEOTIDE SEQUENCE [LARGE SCALE GENOMIC DNA]</scope>
</reference>
<dbReference type="InterPro" id="IPR015421">
    <property type="entry name" value="PyrdxlP-dep_Trfase_major"/>
</dbReference>
<comment type="cofactor">
    <cofactor evidence="1 6">
        <name>pyridoxal 5'-phosphate</name>
        <dbReference type="ChEBI" id="CHEBI:597326"/>
    </cofactor>
</comment>
<dbReference type="InterPro" id="IPR015422">
    <property type="entry name" value="PyrdxlP-dep_Trfase_small"/>
</dbReference>
<keyword evidence="4 6" id="KW-0663">Pyridoxal phosphate</keyword>
<keyword evidence="5 6" id="KW-0456">Lyase</keyword>
<name>A0ABQ6N4P0_9STRA</name>
<keyword evidence="3" id="KW-0210">Decarboxylase</keyword>
<accession>A0ABQ6N4P0</accession>
<organism evidence="7 8">
    <name type="scientific">Tetraparma gracilis</name>
    <dbReference type="NCBI Taxonomy" id="2962635"/>
    <lineage>
        <taxon>Eukaryota</taxon>
        <taxon>Sar</taxon>
        <taxon>Stramenopiles</taxon>
        <taxon>Ochrophyta</taxon>
        <taxon>Bolidophyceae</taxon>
        <taxon>Parmales</taxon>
        <taxon>Triparmaceae</taxon>
        <taxon>Tetraparma</taxon>
    </lineage>
</organism>
<dbReference type="InterPro" id="IPR010977">
    <property type="entry name" value="Aromatic_deC"/>
</dbReference>
<evidence type="ECO:0000256" key="1">
    <source>
        <dbReference type="ARBA" id="ARBA00001933"/>
    </source>
</evidence>
<proteinExistence type="inferred from homology"/>
<comment type="similarity">
    <text evidence="2 6">Belongs to the group II decarboxylase family.</text>
</comment>
<evidence type="ECO:0000256" key="4">
    <source>
        <dbReference type="ARBA" id="ARBA00022898"/>
    </source>
</evidence>
<dbReference type="Proteomes" id="UP001165060">
    <property type="component" value="Unassembled WGS sequence"/>
</dbReference>
<evidence type="ECO:0000313" key="7">
    <source>
        <dbReference type="EMBL" id="GMI39615.1"/>
    </source>
</evidence>
<evidence type="ECO:0000256" key="2">
    <source>
        <dbReference type="ARBA" id="ARBA00009533"/>
    </source>
</evidence>
<dbReference type="Gene3D" id="3.40.640.10">
    <property type="entry name" value="Type I PLP-dependent aspartate aminotransferase-like (Major domain)"/>
    <property type="match status" value="1"/>
</dbReference>
<dbReference type="PRINTS" id="PR00800">
    <property type="entry name" value="YHDCRBOXLASE"/>
</dbReference>
<sequence>MLSLRRSVLRRFMGGSASPLNATLEEKRAMVGEALQFLTELERAPAPLAGSGHVWIGDGDAGTRERQRNRDAVASLDLGLSEAPYVPPTGSSSFHHLLKTTLDPAARLSMNDTHGGYMAFVPTGGLYHSAIADFLASNLNRYVTITEAAPALAQIEQETVAWLCREICGWDAEGGAGGIMTSGGSMANMIAVHAARRAAMGNKDLPNATLYVSEQSHYCVAQAARFVGLQPKHVKHLPSLADRTVDVEALRRELRADVEAGLTPIAVCATAGTTNTGAVDDIAGCADACAEFGDVWLHVDAAYGGAFALTGRGKALMRGMERADSVVVDPHKGLFVPYGLGALLVKDRAKLLRANHEDGACMHPPAFFEGPGAEPVVDLMNLSPELTRDFRALKLWLPLKLLGGGAFRAALEEKLDLTAEAAARVAAAGVSGLRVVDEPQLSVFTFKLEKEGLEGEELDKLQLRLLGAIHERGRVLLSPFRSVKGVPGELCLRVCVLSCKTERRHVEDAVEDIIGAAASLNT</sequence>
<comment type="caution">
    <text evidence="7">The sequence shown here is derived from an EMBL/GenBank/DDBJ whole genome shotgun (WGS) entry which is preliminary data.</text>
</comment>
<evidence type="ECO:0000313" key="8">
    <source>
        <dbReference type="Proteomes" id="UP001165060"/>
    </source>
</evidence>
<protein>
    <submittedName>
        <fullName evidence="7">Uncharacterized protein</fullName>
    </submittedName>
</protein>
<evidence type="ECO:0000256" key="3">
    <source>
        <dbReference type="ARBA" id="ARBA00022793"/>
    </source>
</evidence>
<dbReference type="SUPFAM" id="SSF53383">
    <property type="entry name" value="PLP-dependent transferases"/>
    <property type="match status" value="1"/>
</dbReference>
<keyword evidence="8" id="KW-1185">Reference proteome</keyword>
<dbReference type="PANTHER" id="PTHR11999">
    <property type="entry name" value="GROUP II PYRIDOXAL-5-PHOSPHATE DECARBOXYLASE"/>
    <property type="match status" value="1"/>
</dbReference>
<dbReference type="PANTHER" id="PTHR11999:SF70">
    <property type="entry name" value="MIP05841P"/>
    <property type="match status" value="1"/>
</dbReference>
<evidence type="ECO:0000256" key="6">
    <source>
        <dbReference type="RuleBase" id="RU000382"/>
    </source>
</evidence>
<evidence type="ECO:0000256" key="5">
    <source>
        <dbReference type="ARBA" id="ARBA00023239"/>
    </source>
</evidence>